<reference evidence="1 2" key="1">
    <citation type="submission" date="2020-04" db="EMBL/GenBank/DDBJ databases">
        <authorList>
            <person name="De Canck E."/>
        </authorList>
    </citation>
    <scope>NUCLEOTIDE SEQUENCE [LARGE SCALE GENOMIC DNA]</scope>
    <source>
        <strain evidence="1 2">LMG 28688</strain>
    </source>
</reference>
<evidence type="ECO:0000313" key="1">
    <source>
        <dbReference type="EMBL" id="CAB3781837.1"/>
    </source>
</evidence>
<evidence type="ECO:0000313" key="2">
    <source>
        <dbReference type="Proteomes" id="UP000494119"/>
    </source>
</evidence>
<sequence length="464" mass="50075">MNQPISSDLLSRIDKLFMDQDATDLEESRRRRAQRGLEVLVGDDVKASYGLQLALLTAVNLGVKCFAGATVVHASADMWLAPCLVPVVRSGTLGDAIIELGGSLVARNRAAPRGRHLLLGNAVAEEGSLRLTYDGWRISVGPANEVPRMAERTYCPLAGIAVAAIAVGELFADFAGINITATRRVVAMSLWRPDLPFEHPDAVGMQLAELPLSLGLFGLGHLGQAYLWGFAALPYASPERVMVLLCDDDEVEKVNVETGALLTAAAVQRLKTRVVAEWLEGRGFVTRLLERRVDMQFRRTDREPIIALCGFDDNQPRQWLANAGFQAIFDSGLGGEAFNFDTIAFHTWPNPRIASEVWPLESASEVALREARKRQQADSNAAYQTLGADECGRLLLAGKSVAVPFVGAMAACIVLAEMLKNVNGGPTFSDLKLRLCALGNSPLDGRLASEVATPMRGLATQAAK</sequence>
<protein>
    <submittedName>
        <fullName evidence="1">Uncharacterized protein</fullName>
    </submittedName>
</protein>
<accession>A0A6J5FNE7</accession>
<dbReference type="AlphaFoldDB" id="A0A6J5FNE7"/>
<dbReference type="RefSeq" id="WP_162831539.1">
    <property type="nucleotide sequence ID" value="NZ_CADIKL010000005.1"/>
</dbReference>
<dbReference type="EMBL" id="CADIKL010000005">
    <property type="protein sequence ID" value="CAB3781837.1"/>
    <property type="molecule type" value="Genomic_DNA"/>
</dbReference>
<keyword evidence="2" id="KW-1185">Reference proteome</keyword>
<proteinExistence type="predicted"/>
<dbReference type="Proteomes" id="UP000494119">
    <property type="component" value="Unassembled WGS sequence"/>
</dbReference>
<name>A0A6J5FNE7_9BURK</name>
<organism evidence="1 2">
    <name type="scientific">Paraburkholderia caffeinitolerans</name>
    <dbReference type="NCBI Taxonomy" id="1723730"/>
    <lineage>
        <taxon>Bacteria</taxon>
        <taxon>Pseudomonadati</taxon>
        <taxon>Pseudomonadota</taxon>
        <taxon>Betaproteobacteria</taxon>
        <taxon>Burkholderiales</taxon>
        <taxon>Burkholderiaceae</taxon>
        <taxon>Paraburkholderia</taxon>
    </lineage>
</organism>
<gene>
    <name evidence="1" type="ORF">LMG28688_01347</name>
</gene>